<evidence type="ECO:0000256" key="3">
    <source>
        <dbReference type="ARBA" id="ARBA00013109"/>
    </source>
</evidence>
<evidence type="ECO:0000313" key="11">
    <source>
        <dbReference type="EMBL" id="GGZ69456.1"/>
    </source>
</evidence>
<evidence type="ECO:0000256" key="2">
    <source>
        <dbReference type="ARBA" id="ARBA00008133"/>
    </source>
</evidence>
<organism evidence="11 12">
    <name type="scientific">Cognatilysobacter xinjiangensis</name>
    <dbReference type="NCBI Taxonomy" id="546892"/>
    <lineage>
        <taxon>Bacteria</taxon>
        <taxon>Pseudomonadati</taxon>
        <taxon>Pseudomonadota</taxon>
        <taxon>Gammaproteobacteria</taxon>
        <taxon>Lysobacterales</taxon>
        <taxon>Lysobacteraceae</taxon>
        <taxon>Cognatilysobacter</taxon>
    </lineage>
</organism>
<protein>
    <recommendedName>
        <fullName evidence="7 9">Uroporphyrinogen-III synthase</fullName>
        <ecNumber evidence="3 9">4.2.1.75</ecNumber>
    </recommendedName>
</protein>
<evidence type="ECO:0000256" key="6">
    <source>
        <dbReference type="ARBA" id="ARBA00037589"/>
    </source>
</evidence>
<keyword evidence="12" id="KW-1185">Reference proteome</keyword>
<comment type="similarity">
    <text evidence="2 9">Belongs to the uroporphyrinogen-III synthase family.</text>
</comment>
<keyword evidence="11" id="KW-0808">Transferase</keyword>
<evidence type="ECO:0000256" key="8">
    <source>
        <dbReference type="ARBA" id="ARBA00048617"/>
    </source>
</evidence>
<reference evidence="12" key="1">
    <citation type="journal article" date="2019" name="Int. J. Syst. Evol. Microbiol.">
        <title>The Global Catalogue of Microorganisms (GCM) 10K type strain sequencing project: providing services to taxonomists for standard genome sequencing and annotation.</title>
        <authorList>
            <consortium name="The Broad Institute Genomics Platform"/>
            <consortium name="The Broad Institute Genome Sequencing Center for Infectious Disease"/>
            <person name="Wu L."/>
            <person name="Ma J."/>
        </authorList>
    </citation>
    <scope>NUCLEOTIDE SEQUENCE [LARGE SCALE GENOMIC DNA]</scope>
    <source>
        <strain evidence="12">KCTC 22558</strain>
    </source>
</reference>
<evidence type="ECO:0000259" key="10">
    <source>
        <dbReference type="Pfam" id="PF02602"/>
    </source>
</evidence>
<dbReference type="InterPro" id="IPR036108">
    <property type="entry name" value="4pyrrol_syn_uPrphyn_synt_sf"/>
</dbReference>
<comment type="catalytic activity">
    <reaction evidence="8 9">
        <text>hydroxymethylbilane = uroporphyrinogen III + H2O</text>
        <dbReference type="Rhea" id="RHEA:18965"/>
        <dbReference type="ChEBI" id="CHEBI:15377"/>
        <dbReference type="ChEBI" id="CHEBI:57308"/>
        <dbReference type="ChEBI" id="CHEBI:57845"/>
        <dbReference type="EC" id="4.2.1.75"/>
    </reaction>
</comment>
<comment type="function">
    <text evidence="6 9">Catalyzes cyclization of the linear tetrapyrrole, hydroxymethylbilane, to the macrocyclic uroporphyrinogen III.</text>
</comment>
<proteinExistence type="inferred from homology"/>
<dbReference type="Gene3D" id="3.40.50.10090">
    <property type="match status" value="2"/>
</dbReference>
<sequence length="275" mass="29701">MRIEVRERVAAHGDTVRYAKLRGMHDSLSTGPRWYVISLRPRGQHQRLRDVARRAGHAVIALSPLRIRVHEDTASRDALREALGCDVVLFTSPNAVAAARALEPLPDDLPAIAIGDGTRRALRRAGVDHVEAPARMDSEGVLNLPRLSDVTDQRIGLVSAPGGRDRIAPALRARGAQVLRADIYSREPCGLPRTGLRALRGAQGRLALALTSGEALDLAVAQLEPADLARLRQARVLAASDRLVEHARRLGFADVLRADGPRPSQLVAALNRAPG</sequence>
<dbReference type="SUPFAM" id="SSF69618">
    <property type="entry name" value="HemD-like"/>
    <property type="match status" value="1"/>
</dbReference>
<accession>A0ABQ3C7R2</accession>
<keyword evidence="11" id="KW-0489">Methyltransferase</keyword>
<dbReference type="PANTHER" id="PTHR38042">
    <property type="entry name" value="UROPORPHYRINOGEN-III SYNTHASE, CHLOROPLASTIC"/>
    <property type="match status" value="1"/>
</dbReference>
<dbReference type="Proteomes" id="UP000643403">
    <property type="component" value="Unassembled WGS sequence"/>
</dbReference>
<evidence type="ECO:0000256" key="7">
    <source>
        <dbReference type="ARBA" id="ARBA00040167"/>
    </source>
</evidence>
<keyword evidence="5 9" id="KW-0627">Porphyrin biosynthesis</keyword>
<evidence type="ECO:0000256" key="1">
    <source>
        <dbReference type="ARBA" id="ARBA00004772"/>
    </source>
</evidence>
<evidence type="ECO:0000256" key="9">
    <source>
        <dbReference type="RuleBase" id="RU366031"/>
    </source>
</evidence>
<dbReference type="CDD" id="cd06578">
    <property type="entry name" value="HemD"/>
    <property type="match status" value="1"/>
</dbReference>
<dbReference type="EC" id="4.2.1.75" evidence="3 9"/>
<dbReference type="PANTHER" id="PTHR38042:SF1">
    <property type="entry name" value="UROPORPHYRINOGEN-III SYNTHASE, CHLOROPLASTIC"/>
    <property type="match status" value="1"/>
</dbReference>
<comment type="caution">
    <text evidence="11">The sequence shown here is derived from an EMBL/GenBank/DDBJ whole genome shotgun (WGS) entry which is preliminary data.</text>
</comment>
<evidence type="ECO:0000256" key="4">
    <source>
        <dbReference type="ARBA" id="ARBA00023239"/>
    </source>
</evidence>
<dbReference type="GO" id="GO:0008168">
    <property type="term" value="F:methyltransferase activity"/>
    <property type="evidence" value="ECO:0007669"/>
    <property type="project" value="UniProtKB-KW"/>
</dbReference>
<keyword evidence="4 9" id="KW-0456">Lyase</keyword>
<dbReference type="InterPro" id="IPR003754">
    <property type="entry name" value="4pyrrol_synth_uPrphyn_synth"/>
</dbReference>
<name>A0ABQ3C7R2_9GAMM</name>
<comment type="pathway">
    <text evidence="1 9">Porphyrin-containing compound metabolism; protoporphyrin-IX biosynthesis; coproporphyrinogen-III from 5-aminolevulinate: step 3/4.</text>
</comment>
<gene>
    <name evidence="11" type="primary">hemD</name>
    <name evidence="11" type="ORF">GCM10008101_24510</name>
</gene>
<dbReference type="EMBL" id="BMXY01000004">
    <property type="protein sequence ID" value="GGZ69456.1"/>
    <property type="molecule type" value="Genomic_DNA"/>
</dbReference>
<dbReference type="InterPro" id="IPR039793">
    <property type="entry name" value="UROS/Hem4"/>
</dbReference>
<evidence type="ECO:0000256" key="5">
    <source>
        <dbReference type="ARBA" id="ARBA00023244"/>
    </source>
</evidence>
<dbReference type="Pfam" id="PF02602">
    <property type="entry name" value="HEM4"/>
    <property type="match status" value="1"/>
</dbReference>
<feature type="domain" description="Tetrapyrrole biosynthesis uroporphyrinogen III synthase" evidence="10">
    <location>
        <begin position="48"/>
        <end position="267"/>
    </location>
</feature>
<dbReference type="GO" id="GO:0032259">
    <property type="term" value="P:methylation"/>
    <property type="evidence" value="ECO:0007669"/>
    <property type="project" value="UniProtKB-KW"/>
</dbReference>
<evidence type="ECO:0000313" key="12">
    <source>
        <dbReference type="Proteomes" id="UP000643403"/>
    </source>
</evidence>